<dbReference type="EMBL" id="JBANFI010000009">
    <property type="protein sequence ID" value="MFK7161737.1"/>
    <property type="molecule type" value="Genomic_DNA"/>
</dbReference>
<dbReference type="Pfam" id="PF19310">
    <property type="entry name" value="TOP_N"/>
    <property type="match status" value="1"/>
</dbReference>
<dbReference type="Proteomes" id="UP001621714">
    <property type="component" value="Unassembled WGS sequence"/>
</dbReference>
<dbReference type="Gene3D" id="1.10.1370.10">
    <property type="entry name" value="Neurolysin, domain 3"/>
    <property type="match status" value="1"/>
</dbReference>
<evidence type="ECO:0000256" key="4">
    <source>
        <dbReference type="ARBA" id="ARBA00022801"/>
    </source>
</evidence>
<dbReference type="Gene3D" id="3.40.390.10">
    <property type="entry name" value="Collagenase (Catalytic Domain)"/>
    <property type="match status" value="1"/>
</dbReference>
<dbReference type="PANTHER" id="PTHR43660">
    <property type="entry name" value="DIPEPTIDYL CARBOXYPEPTIDASE"/>
    <property type="match status" value="1"/>
</dbReference>
<evidence type="ECO:0000256" key="8">
    <source>
        <dbReference type="ARBA" id="ARBA00026100"/>
    </source>
</evidence>
<evidence type="ECO:0000256" key="3">
    <source>
        <dbReference type="ARBA" id="ARBA00022723"/>
    </source>
</evidence>
<dbReference type="PANTHER" id="PTHR43660:SF1">
    <property type="entry name" value="DIPEPTIDYL CARBOXYPEPTIDASE"/>
    <property type="match status" value="1"/>
</dbReference>
<dbReference type="InterPro" id="IPR001567">
    <property type="entry name" value="Pept_M3A_M3B_dom"/>
</dbReference>
<name>A0ABW8PZN3_9GAMM</name>
<dbReference type="CDD" id="cd06456">
    <property type="entry name" value="M3A_DCP"/>
    <property type="match status" value="1"/>
</dbReference>
<dbReference type="InterPro" id="IPR024079">
    <property type="entry name" value="MetalloPept_cat_dom_sf"/>
</dbReference>
<comment type="similarity">
    <text evidence="1 9">Belongs to the peptidase M3 family.</text>
</comment>
<dbReference type="RefSeq" id="WP_405341145.1">
    <property type="nucleotide sequence ID" value="NZ_JBANFI010000009.1"/>
</dbReference>
<keyword evidence="6 9" id="KW-0482">Metalloprotease</keyword>
<keyword evidence="13" id="KW-1185">Reference proteome</keyword>
<evidence type="ECO:0000256" key="5">
    <source>
        <dbReference type="ARBA" id="ARBA00022833"/>
    </source>
</evidence>
<dbReference type="EC" id="3.4.24.70" evidence="8"/>
<feature type="domain" description="Peptidase M3A/M3B catalytic" evidence="10">
    <location>
        <begin position="220"/>
        <end position="673"/>
    </location>
</feature>
<dbReference type="SUPFAM" id="SSF55486">
    <property type="entry name" value="Metalloproteases ('zincins'), catalytic domain"/>
    <property type="match status" value="1"/>
</dbReference>
<evidence type="ECO:0000256" key="9">
    <source>
        <dbReference type="RuleBase" id="RU003435"/>
    </source>
</evidence>
<keyword evidence="5 9" id="KW-0862">Zinc</keyword>
<evidence type="ECO:0000256" key="1">
    <source>
        <dbReference type="ARBA" id="ARBA00006040"/>
    </source>
</evidence>
<evidence type="ECO:0000256" key="7">
    <source>
        <dbReference type="ARBA" id="ARBA00024603"/>
    </source>
</evidence>
<evidence type="ECO:0000313" key="13">
    <source>
        <dbReference type="Proteomes" id="UP001621714"/>
    </source>
</evidence>
<keyword evidence="2 9" id="KW-0645">Protease</keyword>
<proteinExistence type="inferred from homology"/>
<dbReference type="Gene3D" id="1.10.1370.40">
    <property type="match status" value="1"/>
</dbReference>
<sequence>MSSPQPLIQLTEFPDFTRITPEQIEPAVDHWLAAARAQVEQVIQQAHPSWESAIQPLQESADQLSRAWSVVSHLNSVCNTPELRTAYQACLPKLSAYSTWFNQHPELYRLYQQVAQQADLHPDQQQALRLNLRDFQLSGIDLPPQQQTRFADIQQRLSELSNQFSNQVLDATQAWQKHITDETLLAGLPESARQSAAAAAQAKGLEGWLLTLDFPSFYPVMTYADHRPLREEVYTAYVTRASDQGPDAGRWDNAPLIEEILALRQEKAELLGFKNYADYSIARKMAPTSEAVIDFLQQLAQQARPQALQDMAELQAFAQQQGQDQLQAWDVGYFAEKLRQQRYALNQEELKPWFAAPQVVQGLLRISSRLFGITFSPATEMPVWHPDVQAFHIEREGERIASFYLDLYAREGKRGGAWMADLATRRERADGSVQKPIAFLTCNFTPPIGNQVSLLTHQEVTTLFHEFGHGLHHLLTQVTVPDVAGINGVAWDAVELPSQFMENFCWEREGLDEIAAHQETGAPLPQDLFDKLLAAKNFQSAMQMMRQLEFSLFDFRLHQQLPAPDRHQVQALLDQIRATVSVVPATPFNRFQNSFSHIFAGGYAAGYYSYKWAEVLSADAFSAFEEEGILNSATGQRFMESILERGGAEEAMTLFVRFRGREPQIEALLRHNGIQAATELSR</sequence>
<organism evidence="12 13">
    <name type="scientific">Marinospirillum alkalitolerans</name>
    <dbReference type="NCBI Taxonomy" id="3123374"/>
    <lineage>
        <taxon>Bacteria</taxon>
        <taxon>Pseudomonadati</taxon>
        <taxon>Pseudomonadota</taxon>
        <taxon>Gammaproteobacteria</taxon>
        <taxon>Oceanospirillales</taxon>
        <taxon>Oceanospirillaceae</taxon>
        <taxon>Marinospirillum</taxon>
    </lineage>
</organism>
<keyword evidence="3 9" id="KW-0479">Metal-binding</keyword>
<comment type="cofactor">
    <cofactor evidence="9">
        <name>Zn(2+)</name>
        <dbReference type="ChEBI" id="CHEBI:29105"/>
    </cofactor>
    <text evidence="9">Binds 1 zinc ion.</text>
</comment>
<evidence type="ECO:0000259" key="11">
    <source>
        <dbReference type="Pfam" id="PF19310"/>
    </source>
</evidence>
<accession>A0ABW8PZN3</accession>
<dbReference type="Pfam" id="PF01432">
    <property type="entry name" value="Peptidase_M3"/>
    <property type="match status" value="1"/>
</dbReference>
<comment type="catalytic activity">
    <reaction evidence="7">
        <text>Hydrolysis of oligopeptides, with broad specificity. Gly or Ala commonly occur as P1 or P1' residues, but more distant residues are also important, as is shown by the fact that Z-Gly-Pro-Gly-|-Gly-Pro-Ala is cleaved, but not Z-(Gly)(5).</text>
        <dbReference type="EC" id="3.4.24.70"/>
    </reaction>
</comment>
<evidence type="ECO:0000256" key="2">
    <source>
        <dbReference type="ARBA" id="ARBA00022670"/>
    </source>
</evidence>
<feature type="domain" description="Oligopeptidase A N-terminal" evidence="11">
    <location>
        <begin position="32"/>
        <end position="143"/>
    </location>
</feature>
<dbReference type="InterPro" id="IPR034005">
    <property type="entry name" value="M3A_DCP"/>
</dbReference>
<evidence type="ECO:0000313" key="12">
    <source>
        <dbReference type="EMBL" id="MFK7161737.1"/>
    </source>
</evidence>
<dbReference type="GO" id="GO:0016787">
    <property type="term" value="F:hydrolase activity"/>
    <property type="evidence" value="ECO:0007669"/>
    <property type="project" value="UniProtKB-KW"/>
</dbReference>
<dbReference type="InterPro" id="IPR045090">
    <property type="entry name" value="Pept_M3A_M3B"/>
</dbReference>
<comment type="caution">
    <text evidence="12">The sequence shown here is derived from an EMBL/GenBank/DDBJ whole genome shotgun (WGS) entry which is preliminary data.</text>
</comment>
<reference evidence="12 13" key="1">
    <citation type="submission" date="2024-02" db="EMBL/GenBank/DDBJ databases">
        <title>Marinospirillum sp. MEB 164 isolated from Lonar lake sediment.</title>
        <authorList>
            <person name="Joshi A."/>
            <person name="Thite S."/>
        </authorList>
    </citation>
    <scope>NUCLEOTIDE SEQUENCE [LARGE SCALE GENOMIC DNA]</scope>
    <source>
        <strain evidence="12 13">MEB164</strain>
    </source>
</reference>
<dbReference type="InterPro" id="IPR024077">
    <property type="entry name" value="Neurolysin/TOP_dom2"/>
</dbReference>
<dbReference type="InterPro" id="IPR045666">
    <property type="entry name" value="OpdA_N"/>
</dbReference>
<gene>
    <name evidence="12" type="ORF">V6U78_11885</name>
</gene>
<keyword evidence="4 9" id="KW-0378">Hydrolase</keyword>
<protein>
    <recommendedName>
        <fullName evidence="8">oligopeptidase A</fullName>
        <ecNumber evidence="8">3.4.24.70</ecNumber>
    </recommendedName>
</protein>
<evidence type="ECO:0000259" key="10">
    <source>
        <dbReference type="Pfam" id="PF01432"/>
    </source>
</evidence>
<evidence type="ECO:0000256" key="6">
    <source>
        <dbReference type="ARBA" id="ARBA00023049"/>
    </source>
</evidence>